<evidence type="ECO:0000313" key="1">
    <source>
        <dbReference type="EMBL" id="OEG75957.1"/>
    </source>
</evidence>
<dbReference type="Proteomes" id="UP000095230">
    <property type="component" value="Unassembled WGS sequence"/>
</dbReference>
<accession>A0A1E5IZN7</accession>
<dbReference type="EMBL" id="MCBT01000001">
    <property type="protein sequence ID" value="OEG75957.1"/>
    <property type="molecule type" value="Genomic_DNA"/>
</dbReference>
<dbReference type="AlphaFoldDB" id="A0A1E5IZN7"/>
<comment type="caution">
    <text evidence="1">The sequence shown here is derived from an EMBL/GenBank/DDBJ whole genome shotgun (WGS) entry which is preliminary data.</text>
</comment>
<reference evidence="1 2" key="1">
    <citation type="submission" date="2016-07" db="EMBL/GenBank/DDBJ databases">
        <title>Whole-genome of two Shewanella species isolated from a digestive organ of sea cucumber Apostichopus japonicus Selenka 1867.</title>
        <authorList>
            <person name="Hong H.-H."/>
            <person name="Choi H."/>
            <person name="Cheon S."/>
            <person name="Oh J.-S."/>
            <person name="Lee H.-G."/>
            <person name="Park C."/>
        </authorList>
    </citation>
    <scope>NUCLEOTIDE SEQUENCE [LARGE SCALE GENOMIC DNA]</scope>
    <source>
        <strain evidence="1 2">CSB03KR</strain>
    </source>
</reference>
<organism evidence="1 2">
    <name type="scientific">Shewanella colwelliana</name>
    <name type="common">Alteromonas colwelliana</name>
    <dbReference type="NCBI Taxonomy" id="23"/>
    <lineage>
        <taxon>Bacteria</taxon>
        <taxon>Pseudomonadati</taxon>
        <taxon>Pseudomonadota</taxon>
        <taxon>Gammaproteobacteria</taxon>
        <taxon>Alteromonadales</taxon>
        <taxon>Shewanellaceae</taxon>
        <taxon>Shewanella</taxon>
    </lineage>
</organism>
<dbReference type="RefSeq" id="WP_069670034.1">
    <property type="nucleotide sequence ID" value="NZ_JAWWDQ010000023.1"/>
</dbReference>
<dbReference type="OrthoDB" id="6261638at2"/>
<gene>
    <name evidence="1" type="ORF">BEL05_17245</name>
</gene>
<dbReference type="STRING" id="23.BEL05_17245"/>
<evidence type="ECO:0000313" key="2">
    <source>
        <dbReference type="Proteomes" id="UP000095230"/>
    </source>
</evidence>
<proteinExistence type="predicted"/>
<sequence length="277" mass="31343">MFEPLLTQPKVIEVTEKTQFVVKLCDSVSDFSLLQAMGGHVAECIVIASEPNHMGVLVRIHPFLTLDILPAVTHSDSTLGRSSSIERCVGQGFRLFSALGASPAMCANLLRQGLSFEVSYIENGDIAFCPLFESKWQLVALENDLRLFGGPIEIRRAKSILARQLDLDVNSESLLLELSEIETVRNDLRHFVSDSSHARHRALVNEVSELDNQLLQKKQLISRYYHQAIERPNWQRAANHVENNDDLLRKLAYYQLLAPQELNTMVEQMFLDETQIV</sequence>
<protein>
    <submittedName>
        <fullName evidence="1">Uncharacterized protein</fullName>
    </submittedName>
</protein>
<name>A0A1E5IZN7_SHECO</name>